<sequence length="285" mass="31098">MISGVNTIQLPSPGKLNLFLHITGRQADGYHQLQTLFQFIELADELTFLLRADQKIQLTSDLPFKAENNLSYKAALALQQATKVDQGVDILLDKKLPIGGGVGGGSSNAATTLLALNQLWQLNWSLSQLAELGVALGADVPIFIHGLAAWAEGIGEKLTSVTPNEPWYLLVAPDCHVSTAEIFNHPNLPRSTAPVTFEDFLANRCHNDCEFLVRNLYPGVDKCFQFLNNLGPVRMTGTGACLFVPFDCRSDAAKAFEQLPNGMQGFITKGSNQSMLHRCLQSLSK</sequence>
<comment type="caution">
    <text evidence="13">The sequence shown here is derived from an EMBL/GenBank/DDBJ whole genome shotgun (WGS) entry which is preliminary data.</text>
</comment>
<evidence type="ECO:0000256" key="5">
    <source>
        <dbReference type="ARBA" id="ARBA00022741"/>
    </source>
</evidence>
<evidence type="ECO:0000313" key="14">
    <source>
        <dbReference type="Proteomes" id="UP001528823"/>
    </source>
</evidence>
<dbReference type="Gene3D" id="3.30.70.890">
    <property type="entry name" value="GHMP kinase, C-terminal domain"/>
    <property type="match status" value="1"/>
</dbReference>
<comment type="similarity">
    <text evidence="1 10">Belongs to the GHMP kinase family. IspE subfamily.</text>
</comment>
<evidence type="ECO:0000313" key="13">
    <source>
        <dbReference type="EMBL" id="MDE1463050.1"/>
    </source>
</evidence>
<name>A0ABT5UA55_9GAMM</name>
<dbReference type="PIRSF" id="PIRSF010376">
    <property type="entry name" value="IspE"/>
    <property type="match status" value="1"/>
</dbReference>
<feature type="binding site" evidence="10">
    <location>
        <begin position="97"/>
        <end position="107"/>
    </location>
    <ligand>
        <name>ATP</name>
        <dbReference type="ChEBI" id="CHEBI:30616"/>
    </ligand>
</feature>
<dbReference type="RefSeq" id="WP_274689398.1">
    <property type="nucleotide sequence ID" value="NZ_JAPMOU010000016.1"/>
</dbReference>
<dbReference type="InterPro" id="IPR013750">
    <property type="entry name" value="GHMP_kinase_C_dom"/>
</dbReference>
<evidence type="ECO:0000256" key="10">
    <source>
        <dbReference type="HAMAP-Rule" id="MF_00061"/>
    </source>
</evidence>
<dbReference type="Gene3D" id="3.30.230.10">
    <property type="match status" value="1"/>
</dbReference>
<gene>
    <name evidence="10 13" type="primary">ispE</name>
    <name evidence="13" type="ORF">ORQ98_13840</name>
</gene>
<dbReference type="SUPFAM" id="SSF54211">
    <property type="entry name" value="Ribosomal protein S5 domain 2-like"/>
    <property type="match status" value="1"/>
</dbReference>
<dbReference type="InterPro" id="IPR006204">
    <property type="entry name" value="GHMP_kinase_N_dom"/>
</dbReference>
<dbReference type="EC" id="2.7.1.148" evidence="2 10"/>
<evidence type="ECO:0000259" key="11">
    <source>
        <dbReference type="Pfam" id="PF00288"/>
    </source>
</evidence>
<dbReference type="SUPFAM" id="SSF55060">
    <property type="entry name" value="GHMP Kinase, C-terminal domain"/>
    <property type="match status" value="1"/>
</dbReference>
<dbReference type="Pfam" id="PF08544">
    <property type="entry name" value="GHMP_kinases_C"/>
    <property type="match status" value="1"/>
</dbReference>
<dbReference type="Pfam" id="PF00288">
    <property type="entry name" value="GHMP_kinases_N"/>
    <property type="match status" value="1"/>
</dbReference>
<feature type="domain" description="GHMP kinase N-terminal" evidence="11">
    <location>
        <begin position="69"/>
        <end position="146"/>
    </location>
</feature>
<protein>
    <recommendedName>
        <fullName evidence="3 10">4-diphosphocytidyl-2-C-methyl-D-erythritol kinase</fullName>
        <shortName evidence="10">CMK</shortName>
        <ecNumber evidence="2 10">2.7.1.148</ecNumber>
    </recommendedName>
    <alternativeName>
        <fullName evidence="9 10">4-(cytidine-5'-diphospho)-2-C-methyl-D-erythritol kinase</fullName>
    </alternativeName>
</protein>
<dbReference type="InterPro" id="IPR004424">
    <property type="entry name" value="IspE"/>
</dbReference>
<evidence type="ECO:0000259" key="12">
    <source>
        <dbReference type="Pfam" id="PF08544"/>
    </source>
</evidence>
<comment type="pathway">
    <text evidence="10">Isoprenoid biosynthesis; isopentenyl diphosphate biosynthesis via DXP pathway; isopentenyl diphosphate from 1-deoxy-D-xylulose 5-phosphate: step 3/6.</text>
</comment>
<keyword evidence="8 10" id="KW-0414">Isoprene biosynthesis</keyword>
<keyword evidence="7 10" id="KW-0067">ATP-binding</keyword>
<evidence type="ECO:0000256" key="4">
    <source>
        <dbReference type="ARBA" id="ARBA00022679"/>
    </source>
</evidence>
<comment type="catalytic activity">
    <reaction evidence="10">
        <text>4-CDP-2-C-methyl-D-erythritol + ATP = 4-CDP-2-C-methyl-D-erythritol 2-phosphate + ADP + H(+)</text>
        <dbReference type="Rhea" id="RHEA:18437"/>
        <dbReference type="ChEBI" id="CHEBI:15378"/>
        <dbReference type="ChEBI" id="CHEBI:30616"/>
        <dbReference type="ChEBI" id="CHEBI:57823"/>
        <dbReference type="ChEBI" id="CHEBI:57919"/>
        <dbReference type="ChEBI" id="CHEBI:456216"/>
        <dbReference type="EC" id="2.7.1.148"/>
    </reaction>
</comment>
<dbReference type="EMBL" id="JAPMOU010000016">
    <property type="protein sequence ID" value="MDE1463050.1"/>
    <property type="molecule type" value="Genomic_DNA"/>
</dbReference>
<dbReference type="HAMAP" id="MF_00061">
    <property type="entry name" value="IspE"/>
    <property type="match status" value="1"/>
</dbReference>
<dbReference type="InterPro" id="IPR020568">
    <property type="entry name" value="Ribosomal_Su5_D2-typ_SF"/>
</dbReference>
<dbReference type="InterPro" id="IPR014721">
    <property type="entry name" value="Ribsml_uS5_D2-typ_fold_subgr"/>
</dbReference>
<evidence type="ECO:0000256" key="2">
    <source>
        <dbReference type="ARBA" id="ARBA00012052"/>
    </source>
</evidence>
<dbReference type="PANTHER" id="PTHR43527">
    <property type="entry name" value="4-DIPHOSPHOCYTIDYL-2-C-METHYL-D-ERYTHRITOL KINASE, CHLOROPLASTIC"/>
    <property type="match status" value="1"/>
</dbReference>
<dbReference type="InterPro" id="IPR036554">
    <property type="entry name" value="GHMP_kinase_C_sf"/>
</dbReference>
<accession>A0ABT5UA55</accession>
<proteinExistence type="inferred from homology"/>
<feature type="domain" description="GHMP kinase C-terminal" evidence="12">
    <location>
        <begin position="197"/>
        <end position="261"/>
    </location>
</feature>
<feature type="active site" evidence="10">
    <location>
        <position position="15"/>
    </location>
</feature>
<dbReference type="GO" id="GO:0050515">
    <property type="term" value="F:4-(cytidine 5'-diphospho)-2-C-methyl-D-erythritol kinase activity"/>
    <property type="evidence" value="ECO:0007669"/>
    <property type="project" value="UniProtKB-EC"/>
</dbReference>
<keyword evidence="4 10" id="KW-0808">Transferase</keyword>
<comment type="function">
    <text evidence="10">Catalyzes the phosphorylation of the position 2 hydroxy group of 4-diphosphocytidyl-2C-methyl-D-erythritol.</text>
</comment>
<keyword evidence="6 10" id="KW-0418">Kinase</keyword>
<evidence type="ECO:0000256" key="9">
    <source>
        <dbReference type="ARBA" id="ARBA00032554"/>
    </source>
</evidence>
<evidence type="ECO:0000256" key="7">
    <source>
        <dbReference type="ARBA" id="ARBA00022840"/>
    </source>
</evidence>
<organism evidence="13 14">
    <name type="scientific">Spartinivicinus poritis</name>
    <dbReference type="NCBI Taxonomy" id="2994640"/>
    <lineage>
        <taxon>Bacteria</taxon>
        <taxon>Pseudomonadati</taxon>
        <taxon>Pseudomonadota</taxon>
        <taxon>Gammaproteobacteria</taxon>
        <taxon>Oceanospirillales</taxon>
        <taxon>Zooshikellaceae</taxon>
        <taxon>Spartinivicinus</taxon>
    </lineage>
</organism>
<keyword evidence="14" id="KW-1185">Reference proteome</keyword>
<feature type="active site" evidence="10">
    <location>
        <position position="139"/>
    </location>
</feature>
<reference evidence="13 14" key="1">
    <citation type="submission" date="2022-11" db="EMBL/GenBank/DDBJ databases">
        <title>Spartinivicinus poritis sp. nov., isolated from scleractinian coral Porites lutea.</title>
        <authorList>
            <person name="Zhang G."/>
            <person name="Cai L."/>
            <person name="Wei Q."/>
        </authorList>
    </citation>
    <scope>NUCLEOTIDE SEQUENCE [LARGE SCALE GENOMIC DNA]</scope>
    <source>
        <strain evidence="13 14">A2-2</strain>
    </source>
</reference>
<evidence type="ECO:0000256" key="1">
    <source>
        <dbReference type="ARBA" id="ARBA00009684"/>
    </source>
</evidence>
<evidence type="ECO:0000256" key="6">
    <source>
        <dbReference type="ARBA" id="ARBA00022777"/>
    </source>
</evidence>
<dbReference type="NCBIfam" id="TIGR00154">
    <property type="entry name" value="ispE"/>
    <property type="match status" value="1"/>
</dbReference>
<dbReference type="PANTHER" id="PTHR43527:SF2">
    <property type="entry name" value="4-DIPHOSPHOCYTIDYL-2-C-METHYL-D-ERYTHRITOL KINASE, CHLOROPLASTIC"/>
    <property type="match status" value="1"/>
</dbReference>
<keyword evidence="5 10" id="KW-0547">Nucleotide-binding</keyword>
<dbReference type="Proteomes" id="UP001528823">
    <property type="component" value="Unassembled WGS sequence"/>
</dbReference>
<evidence type="ECO:0000256" key="8">
    <source>
        <dbReference type="ARBA" id="ARBA00023229"/>
    </source>
</evidence>
<evidence type="ECO:0000256" key="3">
    <source>
        <dbReference type="ARBA" id="ARBA00017473"/>
    </source>
</evidence>